<comment type="caution">
    <text evidence="2">The sequence shown here is derived from an EMBL/GenBank/DDBJ whole genome shotgun (WGS) entry which is preliminary data.</text>
</comment>
<dbReference type="HOGENOM" id="CLU_2766867_0_0_5"/>
<dbReference type="EMBL" id="JENY01000006">
    <property type="protein sequence ID" value="EXL09739.1"/>
    <property type="molecule type" value="Genomic_DNA"/>
</dbReference>
<evidence type="ECO:0000313" key="3">
    <source>
        <dbReference type="Proteomes" id="UP000019849"/>
    </source>
</evidence>
<feature type="compositionally biased region" description="Polar residues" evidence="1">
    <location>
        <begin position="42"/>
        <end position="60"/>
    </location>
</feature>
<evidence type="ECO:0000256" key="1">
    <source>
        <dbReference type="SAM" id="MobiDB-lite"/>
    </source>
</evidence>
<protein>
    <submittedName>
        <fullName evidence="2">Uncharacterized protein</fullName>
    </submittedName>
</protein>
<dbReference type="AlphaFoldDB" id="A0A011TDJ1"/>
<evidence type="ECO:0000313" key="2">
    <source>
        <dbReference type="EMBL" id="EXL09739.1"/>
    </source>
</evidence>
<accession>A0A011TDJ1</accession>
<feature type="region of interest" description="Disordered" evidence="1">
    <location>
        <begin position="25"/>
        <end position="69"/>
    </location>
</feature>
<name>A0A011TDJ1_9HYPH</name>
<reference evidence="2 3" key="1">
    <citation type="submission" date="2014-02" db="EMBL/GenBank/DDBJ databases">
        <title>Aquamicrobium defluvii Genome sequencing.</title>
        <authorList>
            <person name="Wang X."/>
        </authorList>
    </citation>
    <scope>NUCLEOTIDE SEQUENCE [LARGE SCALE GENOMIC DNA]</scope>
    <source>
        <strain evidence="2 3">W13Z1</strain>
    </source>
</reference>
<sequence>MFLVDDLAGSVTIRNRNHEATKIMTNAHGRRVAERNSRYEYSGSTTNTASSAKESGTQNAAPKGGVLKS</sequence>
<gene>
    <name evidence="2" type="ORF">BG36_21625</name>
</gene>
<dbReference type="Proteomes" id="UP000019849">
    <property type="component" value="Unassembled WGS sequence"/>
</dbReference>
<organism evidence="2 3">
    <name type="scientific">Aquamicrobium defluvii</name>
    <dbReference type="NCBI Taxonomy" id="69279"/>
    <lineage>
        <taxon>Bacteria</taxon>
        <taxon>Pseudomonadati</taxon>
        <taxon>Pseudomonadota</taxon>
        <taxon>Alphaproteobacteria</taxon>
        <taxon>Hyphomicrobiales</taxon>
        <taxon>Phyllobacteriaceae</taxon>
        <taxon>Aquamicrobium</taxon>
    </lineage>
</organism>
<proteinExistence type="predicted"/>